<gene>
    <name evidence="1" type="ORF">CLV96_3942</name>
</gene>
<dbReference type="OrthoDB" id="9814045at2"/>
<dbReference type="Proteomes" id="UP000294684">
    <property type="component" value="Unassembled WGS sequence"/>
</dbReference>
<sequence length="95" mass="11264">MIFDWDNEKNKLLFSQRNISFERIVIEIEAGAILDILEHPNSKKYPNQIIIVINIDNYAWIVPAIENENSFFLKTAYPSRKHTKLYFPEVNIHET</sequence>
<name>A0A4R8MMN7_LEPME</name>
<dbReference type="AlphaFoldDB" id="A0A4R8MMN7"/>
<proteinExistence type="predicted"/>
<accession>A0A4R8MMN7</accession>
<evidence type="ECO:0008006" key="3">
    <source>
        <dbReference type="Google" id="ProtNLM"/>
    </source>
</evidence>
<keyword evidence="2" id="KW-1185">Reference proteome</keyword>
<organism evidence="1 2">
    <name type="scientific">Leptospira meyeri</name>
    <dbReference type="NCBI Taxonomy" id="29508"/>
    <lineage>
        <taxon>Bacteria</taxon>
        <taxon>Pseudomonadati</taxon>
        <taxon>Spirochaetota</taxon>
        <taxon>Spirochaetia</taxon>
        <taxon>Leptospirales</taxon>
        <taxon>Leptospiraceae</taxon>
        <taxon>Leptospira</taxon>
    </lineage>
</organism>
<comment type="caution">
    <text evidence="1">The sequence shown here is derived from an EMBL/GenBank/DDBJ whole genome shotgun (WGS) entry which is preliminary data.</text>
</comment>
<evidence type="ECO:0000313" key="1">
    <source>
        <dbReference type="EMBL" id="TDY66372.1"/>
    </source>
</evidence>
<dbReference type="EMBL" id="SORO01000007">
    <property type="protein sequence ID" value="TDY66372.1"/>
    <property type="molecule type" value="Genomic_DNA"/>
</dbReference>
<protein>
    <recommendedName>
        <fullName evidence="3">Toxin</fullName>
    </recommendedName>
</protein>
<dbReference type="RefSeq" id="WP_040917434.1">
    <property type="nucleotide sequence ID" value="NZ_SORO01000007.1"/>
</dbReference>
<dbReference type="GeneID" id="79829186"/>
<reference evidence="1 2" key="1">
    <citation type="submission" date="2019-03" db="EMBL/GenBank/DDBJ databases">
        <title>Genomic Encyclopedia of Archaeal and Bacterial Type Strains, Phase II (KMG-II): from individual species to whole genera.</title>
        <authorList>
            <person name="Goeker M."/>
        </authorList>
    </citation>
    <scope>NUCLEOTIDE SEQUENCE [LARGE SCALE GENOMIC DNA]</scope>
    <source>
        <strain evidence="1 2">DSM 21537</strain>
    </source>
</reference>
<evidence type="ECO:0000313" key="2">
    <source>
        <dbReference type="Proteomes" id="UP000294684"/>
    </source>
</evidence>